<dbReference type="STRING" id="3641.A0A061DQU3"/>
<dbReference type="InParanoid" id="A0A061DQU3"/>
<evidence type="ECO:0000256" key="1">
    <source>
        <dbReference type="ARBA" id="ARBA00004141"/>
    </source>
</evidence>
<dbReference type="PANTHER" id="PTHR14110:SF5">
    <property type="entry name" value="OUTER ENVELOPE PORE PROTEIN 16-4, CHLOROPLASTIC"/>
    <property type="match status" value="1"/>
</dbReference>
<evidence type="ECO:0000313" key="6">
    <source>
        <dbReference type="Proteomes" id="UP000026915"/>
    </source>
</evidence>
<gene>
    <name evidence="5" type="ORF">TCM_004660</name>
</gene>
<keyword evidence="3" id="KW-1133">Transmembrane helix</keyword>
<organism evidence="5 6">
    <name type="scientific">Theobroma cacao</name>
    <name type="common">Cacao</name>
    <name type="synonym">Cocoa</name>
    <dbReference type="NCBI Taxonomy" id="3641"/>
    <lineage>
        <taxon>Eukaryota</taxon>
        <taxon>Viridiplantae</taxon>
        <taxon>Streptophyta</taxon>
        <taxon>Embryophyta</taxon>
        <taxon>Tracheophyta</taxon>
        <taxon>Spermatophyta</taxon>
        <taxon>Magnoliopsida</taxon>
        <taxon>eudicotyledons</taxon>
        <taxon>Gunneridae</taxon>
        <taxon>Pentapetalae</taxon>
        <taxon>rosids</taxon>
        <taxon>malvids</taxon>
        <taxon>Malvales</taxon>
        <taxon>Malvaceae</taxon>
        <taxon>Byttnerioideae</taxon>
        <taxon>Theobroma</taxon>
    </lineage>
</organism>
<evidence type="ECO:0000256" key="4">
    <source>
        <dbReference type="ARBA" id="ARBA00023136"/>
    </source>
</evidence>
<keyword evidence="6" id="KW-1185">Reference proteome</keyword>
<dbReference type="GO" id="GO:0030943">
    <property type="term" value="F:mitochondrion targeting sequence binding"/>
    <property type="evidence" value="ECO:0000318"/>
    <property type="project" value="GO_Central"/>
</dbReference>
<sequence length="133" mass="14137">MEEELSGVVPCSSLAVESVIRVGTAGALWGFCSAPYDGRKKGLTGIAQASYVTKSVGKFGFQCGLVAGVFTMTRCGLQRYRRQNDWTNSLIAGAVAGAAVAARTRSWTQWNSKLGEQSDPDFLAPTIIFVAPV</sequence>
<dbReference type="AlphaFoldDB" id="A0A061DQU3"/>
<evidence type="ECO:0000313" key="5">
    <source>
        <dbReference type="EMBL" id="EOX95090.1"/>
    </source>
</evidence>
<dbReference type="FunCoup" id="A0A061DQU3">
    <property type="interactions" value="108"/>
</dbReference>
<dbReference type="GO" id="GO:0042721">
    <property type="term" value="C:TIM22 mitochondrial import inner membrane insertion complex"/>
    <property type="evidence" value="ECO:0000318"/>
    <property type="project" value="GO_Central"/>
</dbReference>
<dbReference type="PANTHER" id="PTHR14110">
    <property type="entry name" value="MITOCHONDRIAL IMPORT INNER MEMBRANE TRANSLOCASE SUBUNIT TIM22"/>
    <property type="match status" value="1"/>
</dbReference>
<dbReference type="eggNOG" id="ENOG502S1KR">
    <property type="taxonomic scope" value="Eukaryota"/>
</dbReference>
<dbReference type="Proteomes" id="UP000026915">
    <property type="component" value="Chromosome 1"/>
</dbReference>
<keyword evidence="2" id="KW-0812">Transmembrane</keyword>
<accession>A0A061DQU3</accession>
<dbReference type="Gramene" id="EOX95090">
    <property type="protein sequence ID" value="EOX95090"/>
    <property type="gene ID" value="TCM_004660"/>
</dbReference>
<dbReference type="OMA" id="DWVNGLV"/>
<comment type="subcellular location">
    <subcellularLocation>
        <location evidence="1">Membrane</location>
        <topology evidence="1">Multi-pass membrane protein</topology>
    </subcellularLocation>
</comment>
<dbReference type="GO" id="GO:0045039">
    <property type="term" value="P:protein insertion into mitochondrial inner membrane"/>
    <property type="evidence" value="ECO:0000318"/>
    <property type="project" value="GO_Central"/>
</dbReference>
<dbReference type="InterPro" id="IPR039175">
    <property type="entry name" value="TIM22"/>
</dbReference>
<reference evidence="5 6" key="1">
    <citation type="journal article" date="2013" name="Genome Biol.">
        <title>The genome sequence of the most widely cultivated cacao type and its use to identify candidate genes regulating pod color.</title>
        <authorList>
            <person name="Motamayor J.C."/>
            <person name="Mockaitis K."/>
            <person name="Schmutz J."/>
            <person name="Haiminen N."/>
            <person name="Iii D.L."/>
            <person name="Cornejo O."/>
            <person name="Findley S.D."/>
            <person name="Zheng P."/>
            <person name="Utro F."/>
            <person name="Royaert S."/>
            <person name="Saski C."/>
            <person name="Jenkins J."/>
            <person name="Podicheti R."/>
            <person name="Zhao M."/>
            <person name="Scheffler B.E."/>
            <person name="Stack J.C."/>
            <person name="Feltus F.A."/>
            <person name="Mustiga G.M."/>
            <person name="Amores F."/>
            <person name="Phillips W."/>
            <person name="Marelli J.P."/>
            <person name="May G.D."/>
            <person name="Shapiro H."/>
            <person name="Ma J."/>
            <person name="Bustamante C.D."/>
            <person name="Schnell R.J."/>
            <person name="Main D."/>
            <person name="Gilbert D."/>
            <person name="Parida L."/>
            <person name="Kuhn D.N."/>
        </authorList>
    </citation>
    <scope>NUCLEOTIDE SEQUENCE [LARGE SCALE GENOMIC DNA]</scope>
    <source>
        <strain evidence="6">cv. Matina 1-6</strain>
    </source>
</reference>
<evidence type="ECO:0000256" key="3">
    <source>
        <dbReference type="ARBA" id="ARBA00022989"/>
    </source>
</evidence>
<dbReference type="HOGENOM" id="CLU_126263_0_0_1"/>
<dbReference type="Pfam" id="PF02466">
    <property type="entry name" value="Tim17"/>
    <property type="match status" value="1"/>
</dbReference>
<dbReference type="EMBL" id="CM001879">
    <property type="protein sequence ID" value="EOX95090.1"/>
    <property type="molecule type" value="Genomic_DNA"/>
</dbReference>
<proteinExistence type="predicted"/>
<name>A0A061DQU3_THECC</name>
<evidence type="ECO:0000256" key="2">
    <source>
        <dbReference type="ARBA" id="ARBA00022692"/>
    </source>
</evidence>
<dbReference type="GO" id="GO:0008320">
    <property type="term" value="F:protein transmembrane transporter activity"/>
    <property type="evidence" value="ECO:0000318"/>
    <property type="project" value="GO_Central"/>
</dbReference>
<protein>
    <submittedName>
        <fullName evidence="5">Mitochondrial import inner membrane translocase subunit Tim17/Tim22/Tim23 family protein</fullName>
    </submittedName>
</protein>
<keyword evidence="4" id="KW-0472">Membrane</keyword>